<dbReference type="InterPro" id="IPR008271">
    <property type="entry name" value="Ser/Thr_kinase_AS"/>
</dbReference>
<dbReference type="AlphaFoldDB" id="A0A7R9MC88"/>
<gene>
    <name evidence="13" type="ORF">ONB1V03_LOCUS13964</name>
</gene>
<protein>
    <recommendedName>
        <fullName evidence="1">non-specific serine/threonine protein kinase</fullName>
        <ecNumber evidence="1">2.7.11.1</ecNumber>
    </recommendedName>
</protein>
<dbReference type="InterPro" id="IPR050339">
    <property type="entry name" value="CC_SR_Kinase"/>
</dbReference>
<evidence type="ECO:0000256" key="4">
    <source>
        <dbReference type="ARBA" id="ARBA00022741"/>
    </source>
</evidence>
<keyword evidence="7" id="KW-0652">Protein synthesis inhibitor</keyword>
<dbReference type="SUPFAM" id="SSF50985">
    <property type="entry name" value="RCC1/BLIP-II"/>
    <property type="match status" value="1"/>
</dbReference>
<keyword evidence="14" id="KW-1185">Reference proteome</keyword>
<dbReference type="GO" id="GO:0005737">
    <property type="term" value="C:cytoplasm"/>
    <property type="evidence" value="ECO:0007669"/>
    <property type="project" value="TreeGrafter"/>
</dbReference>
<dbReference type="PROSITE" id="PS00626">
    <property type="entry name" value="RCC1_2"/>
    <property type="match status" value="1"/>
</dbReference>
<dbReference type="EC" id="2.7.11.1" evidence="1"/>
<dbReference type="GO" id="GO:0005634">
    <property type="term" value="C:nucleus"/>
    <property type="evidence" value="ECO:0007669"/>
    <property type="project" value="TreeGrafter"/>
</dbReference>
<name>A0A7R9MC88_9ACAR</name>
<keyword evidence="3" id="KW-0808">Transferase</keyword>
<dbReference type="PROSITE" id="PS50012">
    <property type="entry name" value="RCC1_3"/>
    <property type="match status" value="1"/>
</dbReference>
<comment type="catalytic activity">
    <reaction evidence="9">
        <text>L-threonyl-[protein] + ATP = O-phospho-L-threonyl-[protein] + ADP + H(+)</text>
        <dbReference type="Rhea" id="RHEA:46608"/>
        <dbReference type="Rhea" id="RHEA-COMP:11060"/>
        <dbReference type="Rhea" id="RHEA-COMP:11605"/>
        <dbReference type="ChEBI" id="CHEBI:15378"/>
        <dbReference type="ChEBI" id="CHEBI:30013"/>
        <dbReference type="ChEBI" id="CHEBI:30616"/>
        <dbReference type="ChEBI" id="CHEBI:61977"/>
        <dbReference type="ChEBI" id="CHEBI:456216"/>
        <dbReference type="EC" id="2.7.11.1"/>
    </reaction>
    <physiologicalReaction direction="left-to-right" evidence="9">
        <dbReference type="Rhea" id="RHEA:46609"/>
    </physiologicalReaction>
</comment>
<dbReference type="PANTHER" id="PTHR11042:SF160">
    <property type="entry name" value="EUKARYOTIC TRANSLATION INITIATION FACTOR 2-ALPHA KINASE 1"/>
    <property type="match status" value="1"/>
</dbReference>
<dbReference type="Pfam" id="PF00069">
    <property type="entry name" value="Pkinase"/>
    <property type="match status" value="1"/>
</dbReference>
<evidence type="ECO:0000256" key="2">
    <source>
        <dbReference type="ARBA" id="ARBA00022527"/>
    </source>
</evidence>
<evidence type="ECO:0000256" key="10">
    <source>
        <dbReference type="ARBA" id="ARBA00048977"/>
    </source>
</evidence>
<keyword evidence="4" id="KW-0547">Nucleotide-binding</keyword>
<evidence type="ECO:0000256" key="1">
    <source>
        <dbReference type="ARBA" id="ARBA00012513"/>
    </source>
</evidence>
<dbReference type="PANTHER" id="PTHR11042">
    <property type="entry name" value="EUKARYOTIC TRANSLATION INITIATION FACTOR 2-ALPHA KINASE EIF2-ALPHA KINASE -RELATED"/>
    <property type="match status" value="1"/>
</dbReference>
<dbReference type="Pfam" id="PF13540">
    <property type="entry name" value="RCC1_2"/>
    <property type="match status" value="1"/>
</dbReference>
<evidence type="ECO:0000256" key="8">
    <source>
        <dbReference type="ARBA" id="ARBA00037982"/>
    </source>
</evidence>
<evidence type="ECO:0000259" key="12">
    <source>
        <dbReference type="PROSITE" id="PS50011"/>
    </source>
</evidence>
<accession>A0A7R9MC88</accession>
<dbReference type="PROSITE" id="PS00108">
    <property type="entry name" value="PROTEIN_KINASE_ST"/>
    <property type="match status" value="1"/>
</dbReference>
<evidence type="ECO:0000256" key="6">
    <source>
        <dbReference type="ARBA" id="ARBA00022840"/>
    </source>
</evidence>
<dbReference type="EMBL" id="CAJPVJ010012819">
    <property type="protein sequence ID" value="CAG2174520.1"/>
    <property type="molecule type" value="Genomic_DNA"/>
</dbReference>
<dbReference type="InterPro" id="IPR011009">
    <property type="entry name" value="Kinase-like_dom_sf"/>
</dbReference>
<dbReference type="PROSITE" id="PS50011">
    <property type="entry name" value="PROTEIN_KINASE_DOM"/>
    <property type="match status" value="1"/>
</dbReference>
<dbReference type="Gene3D" id="2.130.10.30">
    <property type="entry name" value="Regulator of chromosome condensation 1/beta-lactamase-inhibitor protein II"/>
    <property type="match status" value="1"/>
</dbReference>
<reference evidence="13" key="1">
    <citation type="submission" date="2020-11" db="EMBL/GenBank/DDBJ databases">
        <authorList>
            <person name="Tran Van P."/>
        </authorList>
    </citation>
    <scope>NUCLEOTIDE SEQUENCE</scope>
</reference>
<dbReference type="EMBL" id="OC927644">
    <property type="protein sequence ID" value="CAD7657334.1"/>
    <property type="molecule type" value="Genomic_DNA"/>
</dbReference>
<evidence type="ECO:0000313" key="13">
    <source>
        <dbReference type="EMBL" id="CAD7657334.1"/>
    </source>
</evidence>
<comment type="catalytic activity">
    <reaction evidence="10">
        <text>L-seryl-[protein] + ATP = O-phospho-L-seryl-[protein] + ADP + H(+)</text>
        <dbReference type="Rhea" id="RHEA:17989"/>
        <dbReference type="Rhea" id="RHEA-COMP:9863"/>
        <dbReference type="Rhea" id="RHEA-COMP:11604"/>
        <dbReference type="ChEBI" id="CHEBI:15378"/>
        <dbReference type="ChEBI" id="CHEBI:29999"/>
        <dbReference type="ChEBI" id="CHEBI:30616"/>
        <dbReference type="ChEBI" id="CHEBI:83421"/>
        <dbReference type="ChEBI" id="CHEBI:456216"/>
        <dbReference type="EC" id="2.7.11.1"/>
    </reaction>
    <physiologicalReaction direction="left-to-right" evidence="10">
        <dbReference type="Rhea" id="RHEA:17990"/>
    </physiologicalReaction>
</comment>
<feature type="repeat" description="RCC1" evidence="11">
    <location>
        <begin position="21"/>
        <end position="74"/>
    </location>
</feature>
<proteinExistence type="inferred from homology"/>
<dbReference type="OrthoDB" id="16281at2759"/>
<keyword evidence="6" id="KW-0067">ATP-binding</keyword>
<dbReference type="InterPro" id="IPR009091">
    <property type="entry name" value="RCC1/BLIP-II"/>
</dbReference>
<dbReference type="GO" id="GO:0017148">
    <property type="term" value="P:negative regulation of translation"/>
    <property type="evidence" value="ECO:0007669"/>
    <property type="project" value="UniProtKB-KW"/>
</dbReference>
<dbReference type="GO" id="GO:0005524">
    <property type="term" value="F:ATP binding"/>
    <property type="evidence" value="ECO:0007669"/>
    <property type="project" value="UniProtKB-KW"/>
</dbReference>
<dbReference type="Gene3D" id="1.10.510.10">
    <property type="entry name" value="Transferase(Phosphotransferase) domain 1"/>
    <property type="match status" value="1"/>
</dbReference>
<evidence type="ECO:0000256" key="3">
    <source>
        <dbReference type="ARBA" id="ARBA00022679"/>
    </source>
</evidence>
<dbReference type="GO" id="GO:0004694">
    <property type="term" value="F:eukaryotic translation initiation factor 2alpha kinase activity"/>
    <property type="evidence" value="ECO:0007669"/>
    <property type="project" value="TreeGrafter"/>
</dbReference>
<evidence type="ECO:0000313" key="14">
    <source>
        <dbReference type="Proteomes" id="UP000728032"/>
    </source>
</evidence>
<evidence type="ECO:0000256" key="5">
    <source>
        <dbReference type="ARBA" id="ARBA00022777"/>
    </source>
</evidence>
<evidence type="ECO:0000256" key="7">
    <source>
        <dbReference type="ARBA" id="ARBA00023193"/>
    </source>
</evidence>
<dbReference type="InterPro" id="IPR000719">
    <property type="entry name" value="Prot_kinase_dom"/>
</dbReference>
<dbReference type="InterPro" id="IPR000408">
    <property type="entry name" value="Reg_chr_condens"/>
</dbReference>
<dbReference type="SUPFAM" id="SSF56112">
    <property type="entry name" value="Protein kinase-like (PK-like)"/>
    <property type="match status" value="1"/>
</dbReference>
<comment type="similarity">
    <text evidence="8">Belongs to the protein kinase superfamily. Ser/Thr protein kinase family. GCN2 subfamily.</text>
</comment>
<organism evidence="13">
    <name type="scientific">Oppiella nova</name>
    <dbReference type="NCBI Taxonomy" id="334625"/>
    <lineage>
        <taxon>Eukaryota</taxon>
        <taxon>Metazoa</taxon>
        <taxon>Ecdysozoa</taxon>
        <taxon>Arthropoda</taxon>
        <taxon>Chelicerata</taxon>
        <taxon>Arachnida</taxon>
        <taxon>Acari</taxon>
        <taxon>Acariformes</taxon>
        <taxon>Sarcoptiformes</taxon>
        <taxon>Oribatida</taxon>
        <taxon>Brachypylina</taxon>
        <taxon>Oppioidea</taxon>
        <taxon>Oppiidae</taxon>
        <taxon>Oppiella</taxon>
    </lineage>
</organism>
<dbReference type="Proteomes" id="UP000728032">
    <property type="component" value="Unassembled WGS sequence"/>
</dbReference>
<dbReference type="SMART" id="SM00220">
    <property type="entry name" value="S_TKc"/>
    <property type="match status" value="1"/>
</dbReference>
<keyword evidence="2" id="KW-0723">Serine/threonine-protein kinase</keyword>
<evidence type="ECO:0000256" key="11">
    <source>
        <dbReference type="PROSITE-ProRule" id="PRU00235"/>
    </source>
</evidence>
<evidence type="ECO:0000256" key="9">
    <source>
        <dbReference type="ARBA" id="ARBA00048659"/>
    </source>
</evidence>
<sequence length="265" mass="30663">MFMGWDLMGTGVTDWVTTSPYNHRNWGHNRWGQLGRDRTPKGVYLKAERISYFDDKYIQQISCGYHHSLALTSSGQVYGWGLNTEGQGGFGIVFSVRHAYDGQVYAVKRIQYKDLDEIESVKVFREVENLVKVKSEYVVQYYHSWRETGCLFIQMEFCSQNLTNILEVKPQIIHRDLKPDNILIAENIRNGRFVKLCDFGLATVHDKRIHYRSTRKHTSDIGDLRYQAPEIGQGKKYGHKSDIYSLALISGEIFDVDVVLIEPKK</sequence>
<keyword evidence="5" id="KW-0418">Kinase</keyword>
<feature type="domain" description="Protein kinase" evidence="12">
    <location>
        <begin position="79"/>
        <end position="265"/>
    </location>
</feature>